<evidence type="ECO:0000313" key="2">
    <source>
        <dbReference type="Proteomes" id="UP000190285"/>
    </source>
</evidence>
<sequence length="104" mass="11775">MNTVTSIPQNLLAKARRLNPYTTVPNKPGEGTVISSYFMRDVSLGDLFYFATAKSHDDKLYLIYHVVDKPLIDSIPNIILQSPFLFMTWDKTGKILEWAAGQPK</sequence>
<dbReference type="OrthoDB" id="2083089at2"/>
<evidence type="ECO:0000313" key="1">
    <source>
        <dbReference type="EMBL" id="SKC73170.1"/>
    </source>
</evidence>
<protein>
    <submittedName>
        <fullName evidence="1">Uncharacterized protein</fullName>
    </submittedName>
</protein>
<organism evidence="1 2">
    <name type="scientific">Maledivibacter halophilus</name>
    <dbReference type="NCBI Taxonomy" id="36842"/>
    <lineage>
        <taxon>Bacteria</taxon>
        <taxon>Bacillati</taxon>
        <taxon>Bacillota</taxon>
        <taxon>Clostridia</taxon>
        <taxon>Peptostreptococcales</taxon>
        <taxon>Caminicellaceae</taxon>
        <taxon>Maledivibacter</taxon>
    </lineage>
</organism>
<dbReference type="EMBL" id="FUZT01000006">
    <property type="protein sequence ID" value="SKC73170.1"/>
    <property type="molecule type" value="Genomic_DNA"/>
</dbReference>
<dbReference type="RefSeq" id="WP_079492245.1">
    <property type="nucleotide sequence ID" value="NZ_FUZT01000006.1"/>
</dbReference>
<reference evidence="1 2" key="1">
    <citation type="submission" date="2017-02" db="EMBL/GenBank/DDBJ databases">
        <authorList>
            <person name="Peterson S.W."/>
        </authorList>
    </citation>
    <scope>NUCLEOTIDE SEQUENCE [LARGE SCALE GENOMIC DNA]</scope>
    <source>
        <strain evidence="1 2">M1</strain>
    </source>
</reference>
<proteinExistence type="predicted"/>
<name>A0A1T5LB29_9FIRM</name>
<gene>
    <name evidence="1" type="ORF">SAMN02194393_02692</name>
</gene>
<dbReference type="AlphaFoldDB" id="A0A1T5LB29"/>
<dbReference type="Proteomes" id="UP000190285">
    <property type="component" value="Unassembled WGS sequence"/>
</dbReference>
<keyword evidence="2" id="KW-1185">Reference proteome</keyword>
<accession>A0A1T5LB29</accession>